<keyword evidence="9" id="KW-1185">Reference proteome</keyword>
<dbReference type="PANTHER" id="PTHR11266:SF17">
    <property type="entry name" value="PROTEIN MPV17"/>
    <property type="match status" value="1"/>
</dbReference>
<dbReference type="GO" id="GO:0005739">
    <property type="term" value="C:mitochondrion"/>
    <property type="evidence" value="ECO:0007669"/>
    <property type="project" value="TreeGrafter"/>
</dbReference>
<dbReference type="STRING" id="34508.A0A4U5NIA7"/>
<proteinExistence type="inferred from homology"/>
<dbReference type="GO" id="GO:0016020">
    <property type="term" value="C:membrane"/>
    <property type="evidence" value="ECO:0007669"/>
    <property type="project" value="UniProtKB-SubCell"/>
</dbReference>
<name>A0A4U5NIA7_STECR</name>
<dbReference type="GO" id="GO:1901858">
    <property type="term" value="P:regulation of mitochondrial DNA metabolic process"/>
    <property type="evidence" value="ECO:0007669"/>
    <property type="project" value="TreeGrafter"/>
</dbReference>
<feature type="transmembrane region" description="Helical" evidence="7">
    <location>
        <begin position="87"/>
        <end position="108"/>
    </location>
</feature>
<dbReference type="PANTHER" id="PTHR11266">
    <property type="entry name" value="PEROXISOMAL MEMBRANE PROTEIN 2, PXMP2 MPV17"/>
    <property type="match status" value="1"/>
</dbReference>
<evidence type="ECO:0000256" key="7">
    <source>
        <dbReference type="RuleBase" id="RU363053"/>
    </source>
</evidence>
<comment type="caution">
    <text evidence="8">The sequence shown here is derived from an EMBL/GenBank/DDBJ whole genome shotgun (WGS) entry which is preliminary data.</text>
</comment>
<keyword evidence="5 7" id="KW-0472">Membrane</keyword>
<evidence type="ECO:0000256" key="6">
    <source>
        <dbReference type="ARBA" id="ARBA00049743"/>
    </source>
</evidence>
<evidence type="ECO:0000313" key="9">
    <source>
        <dbReference type="Proteomes" id="UP000298663"/>
    </source>
</evidence>
<sequence length="184" mass="21428">MVWRPALHLMKRRPLLSQMVTAGTLGALGDGICQMAVEKRKLKDYDYLRTGRFFLLASCYIAPILYRWFHVLELVKGNAKFLPLKRVLIDQVTFAPVFSASIIFNLRLLEGYSAFESYEKLIADFWDIYKRSIQFWPAVQVFNFYLVPLHFRVSFVQVAALLWNCFLSYKTQTVPHEVVHAVEA</sequence>
<reference evidence="8 9" key="1">
    <citation type="journal article" date="2015" name="Genome Biol.">
        <title>Comparative genomics of Steinernema reveals deeply conserved gene regulatory networks.</title>
        <authorList>
            <person name="Dillman A.R."/>
            <person name="Macchietto M."/>
            <person name="Porter C.F."/>
            <person name="Rogers A."/>
            <person name="Williams B."/>
            <person name="Antoshechkin I."/>
            <person name="Lee M.M."/>
            <person name="Goodwin Z."/>
            <person name="Lu X."/>
            <person name="Lewis E.E."/>
            <person name="Goodrich-Blair H."/>
            <person name="Stock S.P."/>
            <person name="Adams B.J."/>
            <person name="Sternberg P.W."/>
            <person name="Mortazavi A."/>
        </authorList>
    </citation>
    <scope>NUCLEOTIDE SEQUENCE [LARGE SCALE GENOMIC DNA]</scope>
    <source>
        <strain evidence="8 9">ALL</strain>
    </source>
</reference>
<dbReference type="GO" id="GO:0015267">
    <property type="term" value="F:channel activity"/>
    <property type="evidence" value="ECO:0007669"/>
    <property type="project" value="TreeGrafter"/>
</dbReference>
<evidence type="ECO:0000313" key="8">
    <source>
        <dbReference type="EMBL" id="TKR82401.1"/>
    </source>
</evidence>
<evidence type="ECO:0000256" key="3">
    <source>
        <dbReference type="ARBA" id="ARBA00022692"/>
    </source>
</evidence>
<evidence type="ECO:0000256" key="2">
    <source>
        <dbReference type="ARBA" id="ARBA00006824"/>
    </source>
</evidence>
<protein>
    <recommendedName>
        <fullName evidence="6">Mitochondrial inner membrane protein Mpv17</fullName>
    </recommendedName>
</protein>
<dbReference type="EMBL" id="AZBU02000004">
    <property type="protein sequence ID" value="TKR82401.1"/>
    <property type="molecule type" value="Genomic_DNA"/>
</dbReference>
<dbReference type="OrthoDB" id="430207at2759"/>
<keyword evidence="4 7" id="KW-1133">Transmembrane helix</keyword>
<evidence type="ECO:0000256" key="1">
    <source>
        <dbReference type="ARBA" id="ARBA00004141"/>
    </source>
</evidence>
<dbReference type="InterPro" id="IPR007248">
    <property type="entry name" value="Mpv17_PMP22"/>
</dbReference>
<gene>
    <name evidence="8" type="ORF">L596_016132</name>
</gene>
<comment type="subcellular location">
    <subcellularLocation>
        <location evidence="1">Membrane</location>
        <topology evidence="1">Multi-pass membrane protein</topology>
    </subcellularLocation>
</comment>
<organism evidence="8 9">
    <name type="scientific">Steinernema carpocapsae</name>
    <name type="common">Entomopathogenic nematode</name>
    <dbReference type="NCBI Taxonomy" id="34508"/>
    <lineage>
        <taxon>Eukaryota</taxon>
        <taxon>Metazoa</taxon>
        <taxon>Ecdysozoa</taxon>
        <taxon>Nematoda</taxon>
        <taxon>Chromadorea</taxon>
        <taxon>Rhabditida</taxon>
        <taxon>Tylenchina</taxon>
        <taxon>Panagrolaimomorpha</taxon>
        <taxon>Strongyloidoidea</taxon>
        <taxon>Steinernematidae</taxon>
        <taxon>Steinernema</taxon>
    </lineage>
</organism>
<dbReference type="Pfam" id="PF04117">
    <property type="entry name" value="Mpv17_PMP22"/>
    <property type="match status" value="1"/>
</dbReference>
<comment type="similarity">
    <text evidence="2 7">Belongs to the peroxisomal membrane protein PXMP2/4 family.</text>
</comment>
<feature type="transmembrane region" description="Helical" evidence="7">
    <location>
        <begin position="53"/>
        <end position="75"/>
    </location>
</feature>
<evidence type="ECO:0000256" key="4">
    <source>
        <dbReference type="ARBA" id="ARBA00022989"/>
    </source>
</evidence>
<reference evidence="8 9" key="2">
    <citation type="journal article" date="2019" name="G3 (Bethesda)">
        <title>Hybrid Assembly of the Genome of the Entomopathogenic Nematode Steinernema carpocapsae Identifies the X-Chromosome.</title>
        <authorList>
            <person name="Serra L."/>
            <person name="Macchietto M."/>
            <person name="Macias-Munoz A."/>
            <person name="McGill C.J."/>
            <person name="Rodriguez I.M."/>
            <person name="Rodriguez B."/>
            <person name="Murad R."/>
            <person name="Mortazavi A."/>
        </authorList>
    </citation>
    <scope>NUCLEOTIDE SEQUENCE [LARGE SCALE GENOMIC DNA]</scope>
    <source>
        <strain evidence="8 9">ALL</strain>
    </source>
</reference>
<accession>A0A4U5NIA7</accession>
<evidence type="ECO:0000256" key="5">
    <source>
        <dbReference type="ARBA" id="ARBA00023136"/>
    </source>
</evidence>
<dbReference type="AlphaFoldDB" id="A0A4U5NIA7"/>
<dbReference type="Proteomes" id="UP000298663">
    <property type="component" value="Unassembled WGS sequence"/>
</dbReference>
<keyword evidence="3 7" id="KW-0812">Transmembrane</keyword>